<evidence type="ECO:0000313" key="2">
    <source>
        <dbReference type="Proteomes" id="UP000242850"/>
    </source>
</evidence>
<accession>A0A1H5S3N8</accession>
<protein>
    <recommendedName>
        <fullName evidence="3">PASTA domain-containing protein</fullName>
    </recommendedName>
</protein>
<dbReference type="EMBL" id="FNUK01000002">
    <property type="protein sequence ID" value="SEF45263.1"/>
    <property type="molecule type" value="Genomic_DNA"/>
</dbReference>
<dbReference type="Proteomes" id="UP000242850">
    <property type="component" value="Unassembled WGS sequence"/>
</dbReference>
<evidence type="ECO:0000313" key="1">
    <source>
        <dbReference type="EMBL" id="SEF45263.1"/>
    </source>
</evidence>
<proteinExistence type="predicted"/>
<dbReference type="AlphaFoldDB" id="A0A1H5S3N8"/>
<organism evidence="1 2">
    <name type="scientific">Caloramator fervidus</name>
    <dbReference type="NCBI Taxonomy" id="29344"/>
    <lineage>
        <taxon>Bacteria</taxon>
        <taxon>Bacillati</taxon>
        <taxon>Bacillota</taxon>
        <taxon>Clostridia</taxon>
        <taxon>Eubacteriales</taxon>
        <taxon>Clostridiaceae</taxon>
        <taxon>Caloramator</taxon>
    </lineage>
</organism>
<reference evidence="2" key="1">
    <citation type="submission" date="2016-10" db="EMBL/GenBank/DDBJ databases">
        <authorList>
            <person name="Varghese N."/>
            <person name="Submissions S."/>
        </authorList>
    </citation>
    <scope>NUCLEOTIDE SEQUENCE [LARGE SCALE GENOMIC DNA]</scope>
    <source>
        <strain evidence="2">DSM 5463</strain>
    </source>
</reference>
<evidence type="ECO:0008006" key="3">
    <source>
        <dbReference type="Google" id="ProtNLM"/>
    </source>
</evidence>
<keyword evidence="2" id="KW-1185">Reference proteome</keyword>
<gene>
    <name evidence="1" type="ORF">SAMN05660865_00259</name>
</gene>
<name>A0A1H5S3N8_9CLOT</name>
<sequence>MDVRKFLGFDLEKVEEMLKKHNVKYRICYLLSPKGKKLGEEKKVIKIEEKDDEFIIYVSYF</sequence>